<dbReference type="GO" id="GO:0003995">
    <property type="term" value="F:acyl-CoA dehydrogenase activity"/>
    <property type="evidence" value="ECO:0007669"/>
    <property type="project" value="InterPro"/>
</dbReference>
<keyword evidence="10" id="KW-1185">Reference proteome</keyword>
<evidence type="ECO:0000259" key="6">
    <source>
        <dbReference type="Pfam" id="PF00441"/>
    </source>
</evidence>
<dbReference type="InterPro" id="IPR046373">
    <property type="entry name" value="Acyl-CoA_Oxase/DH_mid-dom_sf"/>
</dbReference>
<dbReference type="InterPro" id="IPR036250">
    <property type="entry name" value="AcylCo_DH-like_C"/>
</dbReference>
<dbReference type="InterPro" id="IPR006089">
    <property type="entry name" value="Acyl-CoA_DH_CS"/>
</dbReference>
<keyword evidence="4 5" id="KW-0274">FAD</keyword>
<dbReference type="PANTHER" id="PTHR42803">
    <property type="entry name" value="ACYL-COA DEHYDROGENASE"/>
    <property type="match status" value="1"/>
</dbReference>
<dbReference type="Gene3D" id="1.20.140.10">
    <property type="entry name" value="Butyryl-CoA Dehydrogenase, subunit A, domain 3"/>
    <property type="match status" value="1"/>
</dbReference>
<evidence type="ECO:0000256" key="3">
    <source>
        <dbReference type="ARBA" id="ARBA00022630"/>
    </source>
</evidence>
<dbReference type="EMBL" id="JAPDNT010000002">
    <property type="protein sequence ID" value="MCW3473791.1"/>
    <property type="molecule type" value="Genomic_DNA"/>
</dbReference>
<comment type="cofactor">
    <cofactor evidence="1 5">
        <name>FAD</name>
        <dbReference type="ChEBI" id="CHEBI:57692"/>
    </cofactor>
</comment>
<dbReference type="Pfam" id="PF02771">
    <property type="entry name" value="Acyl-CoA_dh_N"/>
    <property type="match status" value="1"/>
</dbReference>
<protein>
    <submittedName>
        <fullName evidence="9">Acyl-CoA dehydrogenase family protein</fullName>
    </submittedName>
</protein>
<dbReference type="InterPro" id="IPR052166">
    <property type="entry name" value="Diverse_Acyl-CoA_DH"/>
</dbReference>
<dbReference type="Gene3D" id="2.40.110.10">
    <property type="entry name" value="Butyryl-CoA Dehydrogenase, subunit A, domain 2"/>
    <property type="match status" value="1"/>
</dbReference>
<dbReference type="InterPro" id="IPR009100">
    <property type="entry name" value="AcylCoA_DH/oxidase_NM_dom_sf"/>
</dbReference>
<dbReference type="SUPFAM" id="SSF47203">
    <property type="entry name" value="Acyl-CoA dehydrogenase C-terminal domain-like"/>
    <property type="match status" value="1"/>
</dbReference>
<dbReference type="InterPro" id="IPR013786">
    <property type="entry name" value="AcylCoA_DH/ox_N"/>
</dbReference>
<dbReference type="InterPro" id="IPR009075">
    <property type="entry name" value="AcylCo_DH/oxidase_C"/>
</dbReference>
<dbReference type="PANTHER" id="PTHR42803:SF1">
    <property type="entry name" value="BROAD-SPECIFICITY LINEAR ACYL-COA DEHYDROGENASE FADE5"/>
    <property type="match status" value="1"/>
</dbReference>
<comment type="caution">
    <text evidence="9">The sequence shown here is derived from an EMBL/GenBank/DDBJ whole genome shotgun (WGS) entry which is preliminary data.</text>
</comment>
<keyword evidence="3 5" id="KW-0285">Flavoprotein</keyword>
<dbReference type="InterPro" id="IPR037069">
    <property type="entry name" value="AcylCoA_DH/ox_N_sf"/>
</dbReference>
<evidence type="ECO:0000256" key="5">
    <source>
        <dbReference type="RuleBase" id="RU362125"/>
    </source>
</evidence>
<evidence type="ECO:0000259" key="7">
    <source>
        <dbReference type="Pfam" id="PF02770"/>
    </source>
</evidence>
<name>A0AA42CEP3_9PROT</name>
<feature type="domain" description="Acyl-CoA dehydrogenase/oxidase C-terminal" evidence="6">
    <location>
        <begin position="264"/>
        <end position="410"/>
    </location>
</feature>
<feature type="domain" description="Acyl-CoA oxidase/dehydrogenase middle" evidence="7">
    <location>
        <begin position="150"/>
        <end position="254"/>
    </location>
</feature>
<dbReference type="Pfam" id="PF00441">
    <property type="entry name" value="Acyl-CoA_dh_1"/>
    <property type="match status" value="1"/>
</dbReference>
<dbReference type="Pfam" id="PF02770">
    <property type="entry name" value="Acyl-CoA_dh_M"/>
    <property type="match status" value="1"/>
</dbReference>
<dbReference type="Gene3D" id="1.10.540.10">
    <property type="entry name" value="Acyl-CoA dehydrogenase/oxidase, N-terminal domain"/>
    <property type="match status" value="1"/>
</dbReference>
<feature type="domain" description="Acyl-CoA dehydrogenase/oxidase N-terminal" evidence="8">
    <location>
        <begin position="67"/>
        <end position="144"/>
    </location>
</feature>
<reference evidence="9" key="1">
    <citation type="submission" date="2022-09" db="EMBL/GenBank/DDBJ databases">
        <title>Rhodovastum sp. nov. RN2-1 isolated from soil in Seongnam, South Korea.</title>
        <authorList>
            <person name="Le N.T."/>
        </authorList>
    </citation>
    <scope>NUCLEOTIDE SEQUENCE</scope>
    <source>
        <strain evidence="9">RN2-1</strain>
    </source>
</reference>
<sequence length="528" mass="55115">MTAPPAETAWLLHHVLGFEAMAEADTAAVLQEATRTAEGVLAPLDRDGDRIGSQFVDGAVVTPPGFHDAYRAYAEAGWVGIAANPDHGGQGLPYVLALAAFEPVSSANMAFGLCPMLTQDAIALLEAHGSPDQQARLLAPMVSGRWAGTMCLTEPQAGSDLAGVRTRAVPDADGRFRVTGQKIFITWGEHGMTENILHMVLARLPDAPEGSAGISLFAVPKLLPDGAPNGVRCLSIEHKLGIHASPTCVMGFEQALGELVGPANRGLPSMFAMMNAARLGVAMQGVAAAERSFRRATDFAGGREQGGGPIMQHPDVRRMLWTQRALALGGRLLTLYAAMHAEDARGQLLIPVAKAWCTDAGVEAANLGVQVHGGMGYVEETGAAQHLRDVRITPIYEGTNGIQAITLLKRGLLRDQGAAVAALLEEIAAADYASPALLHAVDTARTAADWLRRADPRAGEAGAAPFLQVIGTLTAAWLCGRVLAHGDAPPAAHAAAAVFVDQILPRIHGQAAALATPTQALVDTTAIA</sequence>
<evidence type="ECO:0000259" key="8">
    <source>
        <dbReference type="Pfam" id="PF02771"/>
    </source>
</evidence>
<gene>
    <name evidence="9" type="ORF">OL599_04305</name>
</gene>
<dbReference type="InterPro" id="IPR006091">
    <property type="entry name" value="Acyl-CoA_Oxase/DH_mid-dom"/>
</dbReference>
<dbReference type="GO" id="GO:0050660">
    <property type="term" value="F:flavin adenine dinucleotide binding"/>
    <property type="evidence" value="ECO:0007669"/>
    <property type="project" value="InterPro"/>
</dbReference>
<comment type="similarity">
    <text evidence="2 5">Belongs to the acyl-CoA dehydrogenase family.</text>
</comment>
<accession>A0AA42CEP3</accession>
<evidence type="ECO:0000256" key="4">
    <source>
        <dbReference type="ARBA" id="ARBA00022827"/>
    </source>
</evidence>
<evidence type="ECO:0000313" key="9">
    <source>
        <dbReference type="EMBL" id="MCW3473791.1"/>
    </source>
</evidence>
<evidence type="ECO:0000256" key="1">
    <source>
        <dbReference type="ARBA" id="ARBA00001974"/>
    </source>
</evidence>
<dbReference type="AlphaFoldDB" id="A0AA42CEP3"/>
<keyword evidence="5" id="KW-0560">Oxidoreductase</keyword>
<dbReference type="SUPFAM" id="SSF56645">
    <property type="entry name" value="Acyl-CoA dehydrogenase NM domain-like"/>
    <property type="match status" value="1"/>
</dbReference>
<organism evidence="9 10">
    <name type="scientific">Limobrevibacterium gyesilva</name>
    <dbReference type="NCBI Taxonomy" id="2991712"/>
    <lineage>
        <taxon>Bacteria</taxon>
        <taxon>Pseudomonadati</taxon>
        <taxon>Pseudomonadota</taxon>
        <taxon>Alphaproteobacteria</taxon>
        <taxon>Acetobacterales</taxon>
        <taxon>Acetobacteraceae</taxon>
        <taxon>Limobrevibacterium</taxon>
    </lineage>
</organism>
<evidence type="ECO:0000256" key="2">
    <source>
        <dbReference type="ARBA" id="ARBA00009347"/>
    </source>
</evidence>
<dbReference type="RefSeq" id="WP_264712409.1">
    <property type="nucleotide sequence ID" value="NZ_JAPDNT010000002.1"/>
</dbReference>
<proteinExistence type="inferred from homology"/>
<dbReference type="Proteomes" id="UP001165679">
    <property type="component" value="Unassembled WGS sequence"/>
</dbReference>
<evidence type="ECO:0000313" key="10">
    <source>
        <dbReference type="Proteomes" id="UP001165679"/>
    </source>
</evidence>
<reference evidence="9" key="2">
    <citation type="submission" date="2022-10" db="EMBL/GenBank/DDBJ databases">
        <authorList>
            <person name="Trinh H.N."/>
        </authorList>
    </citation>
    <scope>NUCLEOTIDE SEQUENCE</scope>
    <source>
        <strain evidence="9">RN2-1</strain>
    </source>
</reference>
<dbReference type="PROSITE" id="PS00072">
    <property type="entry name" value="ACYL_COA_DH_1"/>
    <property type="match status" value="1"/>
</dbReference>